<dbReference type="PRINTS" id="PR00080">
    <property type="entry name" value="SDRFAMILY"/>
</dbReference>
<comment type="similarity">
    <text evidence="1">Belongs to the short-chain dehydrogenases/reductases (SDR) family.</text>
</comment>
<dbReference type="SMART" id="SM00822">
    <property type="entry name" value="PKS_KR"/>
    <property type="match status" value="1"/>
</dbReference>
<dbReference type="OrthoDB" id="198783at2"/>
<comment type="caution">
    <text evidence="4">The sequence shown here is derived from an EMBL/GenBank/DDBJ whole genome shotgun (WGS) entry which is preliminary data.</text>
</comment>
<dbReference type="EMBL" id="SJFN01000014">
    <property type="protein sequence ID" value="TBW37639.1"/>
    <property type="molecule type" value="Genomic_DNA"/>
</dbReference>
<feature type="domain" description="Ketoreductase" evidence="3">
    <location>
        <begin position="15"/>
        <end position="195"/>
    </location>
</feature>
<dbReference type="InterPro" id="IPR002347">
    <property type="entry name" value="SDR_fam"/>
</dbReference>
<dbReference type="PRINTS" id="PR00081">
    <property type="entry name" value="GDHRDH"/>
</dbReference>
<dbReference type="Pfam" id="PF13561">
    <property type="entry name" value="adh_short_C2"/>
    <property type="match status" value="1"/>
</dbReference>
<gene>
    <name evidence="4" type="ORF">EYW49_11065</name>
</gene>
<dbReference type="Gene3D" id="3.40.50.720">
    <property type="entry name" value="NAD(P)-binding Rossmann-like Domain"/>
    <property type="match status" value="1"/>
</dbReference>
<evidence type="ECO:0000256" key="2">
    <source>
        <dbReference type="ARBA" id="ARBA00023002"/>
    </source>
</evidence>
<proteinExistence type="inferred from homology"/>
<dbReference type="GO" id="GO:0016616">
    <property type="term" value="F:oxidoreductase activity, acting on the CH-OH group of donors, NAD or NADP as acceptor"/>
    <property type="evidence" value="ECO:0007669"/>
    <property type="project" value="UniProtKB-ARBA"/>
</dbReference>
<evidence type="ECO:0000313" key="5">
    <source>
        <dbReference type="Proteomes" id="UP000292781"/>
    </source>
</evidence>
<reference evidence="4 5" key="1">
    <citation type="submission" date="2019-02" db="EMBL/GenBank/DDBJ databases">
        <title>Siculibacillus lacustris gen. nov., sp. nov., a new rosette-forming bacterium isolated from a freshwater crater lake (Lake St. Ana, Romania).</title>
        <authorList>
            <person name="Felfoldi T."/>
            <person name="Marton Z."/>
            <person name="Szabo A."/>
            <person name="Mentes A."/>
            <person name="Boka K."/>
            <person name="Marialigeti K."/>
            <person name="Mathe I."/>
            <person name="Koncz M."/>
            <person name="Schumann P."/>
            <person name="Toth E."/>
        </authorList>
    </citation>
    <scope>NUCLEOTIDE SEQUENCE [LARGE SCALE GENOMIC DNA]</scope>
    <source>
        <strain evidence="4 5">SA-279</strain>
    </source>
</reference>
<evidence type="ECO:0000313" key="4">
    <source>
        <dbReference type="EMBL" id="TBW37639.1"/>
    </source>
</evidence>
<evidence type="ECO:0000256" key="1">
    <source>
        <dbReference type="ARBA" id="ARBA00006484"/>
    </source>
</evidence>
<keyword evidence="2" id="KW-0560">Oxidoreductase</keyword>
<dbReference type="AlphaFoldDB" id="A0A4Q9VPT6"/>
<organism evidence="4 5">
    <name type="scientific">Siculibacillus lacustris</name>
    <dbReference type="NCBI Taxonomy" id="1549641"/>
    <lineage>
        <taxon>Bacteria</taxon>
        <taxon>Pseudomonadati</taxon>
        <taxon>Pseudomonadota</taxon>
        <taxon>Alphaproteobacteria</taxon>
        <taxon>Hyphomicrobiales</taxon>
        <taxon>Ancalomicrobiaceae</taxon>
        <taxon>Siculibacillus</taxon>
    </lineage>
</organism>
<dbReference type="Proteomes" id="UP000292781">
    <property type="component" value="Unassembled WGS sequence"/>
</dbReference>
<sequence length="257" mass="26820">MSEDQASRVFRLDGEVALITGGGSGLGLAVAQCMAAAGARVVVVGRREAPLAEACAAIGPSASYEVADITEFDKVEALVARVRERVGPISILVNNAGVHLKKWAVDTTVEAFAEVMNTHVLAAHNLTRHVLPGMIAARHGSVLFTASMTSLIGMTQVIAYSAAKSAYLGMVRALSSEVAEHGVRVNAVAPGWIESPMLRKALAGDEKRTAKILSRTPMGRFGEPDDIGWAAVFLSSPAARFVTGVLLPVDGGASQGF</sequence>
<protein>
    <submittedName>
        <fullName evidence="4">SDR family oxidoreductase</fullName>
    </submittedName>
</protein>
<dbReference type="SUPFAM" id="SSF51735">
    <property type="entry name" value="NAD(P)-binding Rossmann-fold domains"/>
    <property type="match status" value="1"/>
</dbReference>
<keyword evidence="5" id="KW-1185">Reference proteome</keyword>
<dbReference type="PANTHER" id="PTHR42760">
    <property type="entry name" value="SHORT-CHAIN DEHYDROGENASES/REDUCTASES FAMILY MEMBER"/>
    <property type="match status" value="1"/>
</dbReference>
<dbReference type="FunFam" id="3.40.50.720:FF:000084">
    <property type="entry name" value="Short-chain dehydrogenase reductase"/>
    <property type="match status" value="1"/>
</dbReference>
<dbReference type="InterPro" id="IPR036291">
    <property type="entry name" value="NAD(P)-bd_dom_sf"/>
</dbReference>
<name>A0A4Q9VPT6_9HYPH</name>
<evidence type="ECO:0000259" key="3">
    <source>
        <dbReference type="SMART" id="SM00822"/>
    </source>
</evidence>
<dbReference type="InterPro" id="IPR057326">
    <property type="entry name" value="KR_dom"/>
</dbReference>
<dbReference type="RefSeq" id="WP_131309569.1">
    <property type="nucleotide sequence ID" value="NZ_SJFN01000014.1"/>
</dbReference>
<dbReference type="PANTHER" id="PTHR42760:SF115">
    <property type="entry name" value="3-OXOACYL-[ACYL-CARRIER-PROTEIN] REDUCTASE FABG"/>
    <property type="match status" value="1"/>
</dbReference>
<accession>A0A4Q9VPT6</accession>